<keyword evidence="7 13" id="KW-0548">Nucleotidyltransferase</keyword>
<comment type="subcellular location">
    <subcellularLocation>
        <location evidence="1 13">Cytoplasm</location>
    </subcellularLocation>
</comment>
<keyword evidence="9 13" id="KW-0227">DNA damage</keyword>
<dbReference type="InterPro" id="IPR029460">
    <property type="entry name" value="DNAPol_HHH"/>
</dbReference>
<keyword evidence="10 13" id="KW-0239">DNA-directed DNA polymerase</keyword>
<dbReference type="EMBL" id="JBEQCT010000001">
    <property type="protein sequence ID" value="MFM2484098.1"/>
    <property type="molecule type" value="Genomic_DNA"/>
</dbReference>
<dbReference type="Pfam" id="PF01336">
    <property type="entry name" value="tRNA_anti-codon"/>
    <property type="match status" value="1"/>
</dbReference>
<dbReference type="Proteomes" id="UP001629953">
    <property type="component" value="Unassembled WGS sequence"/>
</dbReference>
<keyword evidence="16" id="KW-1185">Reference proteome</keyword>
<dbReference type="RefSeq" id="WP_408622237.1">
    <property type="nucleotide sequence ID" value="NZ_JBEQCT010000001.1"/>
</dbReference>
<dbReference type="SUPFAM" id="SSF89550">
    <property type="entry name" value="PHP domain-like"/>
    <property type="match status" value="1"/>
</dbReference>
<evidence type="ECO:0000256" key="11">
    <source>
        <dbReference type="ARBA" id="ARBA00023204"/>
    </source>
</evidence>
<dbReference type="Pfam" id="PF02811">
    <property type="entry name" value="PHP"/>
    <property type="match status" value="1"/>
</dbReference>
<evidence type="ECO:0000256" key="5">
    <source>
        <dbReference type="ARBA" id="ARBA00022490"/>
    </source>
</evidence>
<dbReference type="NCBIfam" id="TIGR00594">
    <property type="entry name" value="polc"/>
    <property type="match status" value="1"/>
</dbReference>
<comment type="caution">
    <text evidence="15">The sequence shown here is derived from an EMBL/GenBank/DDBJ whole genome shotgun (WGS) entry which is preliminary data.</text>
</comment>
<dbReference type="InterPro" id="IPR011708">
    <property type="entry name" value="DNA_pol3_alpha_NTPase_dom"/>
</dbReference>
<accession>A0ABW9G4X7</accession>
<comment type="catalytic activity">
    <reaction evidence="12 13">
        <text>DNA(n) + a 2'-deoxyribonucleoside 5'-triphosphate = DNA(n+1) + diphosphate</text>
        <dbReference type="Rhea" id="RHEA:22508"/>
        <dbReference type="Rhea" id="RHEA-COMP:17339"/>
        <dbReference type="Rhea" id="RHEA-COMP:17340"/>
        <dbReference type="ChEBI" id="CHEBI:33019"/>
        <dbReference type="ChEBI" id="CHEBI:61560"/>
        <dbReference type="ChEBI" id="CHEBI:173112"/>
        <dbReference type="EC" id="2.7.7.7"/>
    </reaction>
</comment>
<sequence length="1031" mass="116751">MTRYQRRLVGGYMAGLLKLISGFAELNALSWFSFLKSAASPEQLVEGAAHRGYEAIAITDECSLAGVVRAWQQSKITPIQLIIGASFLTYEQLQLVVLVKNTQGYQQLCRAISQARQAQKGKTYQISAEQLTACDQCLILWRPTALSTLSAQLSVLSKAHWSEQYALITDDLSDSAFELSTLRQQLQQRQIQPVASTWPRLISRRQKGQIDLIDAIAAHTPLAQMGQRLAVNAERRLQPRDTLSQRYRPSELQASCEIAQQCHFALDSLRYHYPNDHAPSGMTADQYLQRLTEQGIDERFPEGMKSIHQQQLDKELKLISQLNYANYFLTIYDLVQFAKHRHILYQGRGSAANSIVCYLLGITEVDPDQVNLLFERFISKERLEPPDIDVDFEHHRREEVIQYIYQKYGRDRAALTATVICYRARSALRDVGKALELSDIVIEQLGRLPDWRDKSVPTQTHLQRTGLLSPTRCQQLANMVDALRGMPRHLSQHVGGFVIARDKLVDLVPIEPASMANRTIIQWDKNDLEALGMMKVDVLALGMLSAIRRALDLIRHLPNSPQCLADIPKEDPNVYAMITDADTIGVFQIESRAQMNMLPRLKPSCYYDLVIEVAIVRPGPIQGEMVHPYLLRREGKQPYAYPNQAIEKVLSRTLGIPIFQEQVIQLAMVAANFNAGEADQLRRAITGWKHHTDLAPFEQKLREGLAKNGYDTTFSQQVIQQIHGFGGYGFPESHAASFALLVYFSAWLKYYYPAQFCASLLNSQPMGFYSSDQLIQDARRHQVNVLAIDICHSHWQHTIEDGALRLGLCLVSSLSFPACQRFLHYRDEHTITADTLPLFFDLSSRQALAKADALRFLLGHRYQAQWEISQLYPTLPLLQSLPKDGTIHLPAPSEYQDVLSDYYSTKVSLRRHPLTLLREQGALRLIINSQQLQFCHHGQLVCICGLVTGRQRPGSPADVTFVTLEDEYGAINVIVWSATAKAQRKALIEAQLLTVYGIVEREERVIHVVAGRLIDDSDKLAMLPVFSRDFR</sequence>
<dbReference type="HAMAP" id="MF_01902">
    <property type="entry name" value="DNApol_error_prone"/>
    <property type="match status" value="1"/>
</dbReference>
<dbReference type="InterPro" id="IPR003141">
    <property type="entry name" value="Pol/His_phosphatase_N"/>
</dbReference>
<dbReference type="InterPro" id="IPR004365">
    <property type="entry name" value="NA-bd_OB_tRNA"/>
</dbReference>
<organism evidence="15 16">
    <name type="scientific">Celerinatantimonas yamalensis</name>
    <dbReference type="NCBI Taxonomy" id="559956"/>
    <lineage>
        <taxon>Bacteria</taxon>
        <taxon>Pseudomonadati</taxon>
        <taxon>Pseudomonadota</taxon>
        <taxon>Gammaproteobacteria</taxon>
        <taxon>Celerinatantimonadaceae</taxon>
        <taxon>Celerinatantimonas</taxon>
    </lineage>
</organism>
<evidence type="ECO:0000256" key="1">
    <source>
        <dbReference type="ARBA" id="ARBA00004496"/>
    </source>
</evidence>
<dbReference type="InterPro" id="IPR004013">
    <property type="entry name" value="PHP_dom"/>
</dbReference>
<dbReference type="PANTHER" id="PTHR32294:SF4">
    <property type="entry name" value="ERROR-PRONE DNA POLYMERASE"/>
    <property type="match status" value="1"/>
</dbReference>
<dbReference type="SMART" id="SM00481">
    <property type="entry name" value="POLIIIAc"/>
    <property type="match status" value="1"/>
</dbReference>
<dbReference type="Gene3D" id="3.20.20.140">
    <property type="entry name" value="Metal-dependent hydrolases"/>
    <property type="match status" value="1"/>
</dbReference>
<evidence type="ECO:0000313" key="15">
    <source>
        <dbReference type="EMBL" id="MFM2484098.1"/>
    </source>
</evidence>
<reference evidence="15 16" key="1">
    <citation type="journal article" date="2013" name="Int. J. Syst. Evol. Microbiol.">
        <title>Celerinatantimonas yamalensis sp. nov., a cold-adapted diazotrophic bacterium from a cold permafrost brine.</title>
        <authorList>
            <person name="Shcherbakova V."/>
            <person name="Chuvilskaya N."/>
            <person name="Rivkina E."/>
            <person name="Demidov N."/>
            <person name="Uchaeva V."/>
            <person name="Suetin S."/>
            <person name="Suzina N."/>
            <person name="Gilichinsky D."/>
        </authorList>
    </citation>
    <scope>NUCLEOTIDE SEQUENCE [LARGE SCALE GENOMIC DNA]</scope>
    <source>
        <strain evidence="15 16">C7</strain>
    </source>
</reference>
<dbReference type="Pfam" id="PF14579">
    <property type="entry name" value="HHH_6"/>
    <property type="match status" value="1"/>
</dbReference>
<keyword evidence="11 13" id="KW-0234">DNA repair</keyword>
<evidence type="ECO:0000256" key="8">
    <source>
        <dbReference type="ARBA" id="ARBA00022705"/>
    </source>
</evidence>
<evidence type="ECO:0000256" key="6">
    <source>
        <dbReference type="ARBA" id="ARBA00022679"/>
    </source>
</evidence>
<comment type="similarity">
    <text evidence="2 13">Belongs to the DNA polymerase type-C family. DnaE2 subfamily.</text>
</comment>
<evidence type="ECO:0000256" key="3">
    <source>
        <dbReference type="ARBA" id="ARBA00012417"/>
    </source>
</evidence>
<keyword evidence="6 13" id="KW-0808">Transferase</keyword>
<evidence type="ECO:0000256" key="10">
    <source>
        <dbReference type="ARBA" id="ARBA00022932"/>
    </source>
</evidence>
<dbReference type="GO" id="GO:0003887">
    <property type="term" value="F:DNA-directed DNA polymerase activity"/>
    <property type="evidence" value="ECO:0007669"/>
    <property type="project" value="UniProtKB-EC"/>
</dbReference>
<evidence type="ECO:0000256" key="7">
    <source>
        <dbReference type="ARBA" id="ARBA00022695"/>
    </source>
</evidence>
<evidence type="ECO:0000256" key="2">
    <source>
        <dbReference type="ARBA" id="ARBA00007391"/>
    </source>
</evidence>
<evidence type="ECO:0000259" key="14">
    <source>
        <dbReference type="SMART" id="SM00481"/>
    </source>
</evidence>
<dbReference type="InterPro" id="IPR023073">
    <property type="entry name" value="DnaE2"/>
</dbReference>
<name>A0ABW9G4X7_9GAMM</name>
<dbReference type="CDD" id="cd04485">
    <property type="entry name" value="DnaE_OBF"/>
    <property type="match status" value="1"/>
</dbReference>
<evidence type="ECO:0000256" key="12">
    <source>
        <dbReference type="ARBA" id="ARBA00049244"/>
    </source>
</evidence>
<protein>
    <recommendedName>
        <fullName evidence="4 13">Error-prone DNA polymerase</fullName>
        <ecNumber evidence="3 13">2.7.7.7</ecNumber>
    </recommendedName>
</protein>
<keyword evidence="8 13" id="KW-0235">DNA replication</keyword>
<evidence type="ECO:0000256" key="9">
    <source>
        <dbReference type="ARBA" id="ARBA00022763"/>
    </source>
</evidence>
<evidence type="ECO:0000256" key="4">
    <source>
        <dbReference type="ARBA" id="ARBA00017273"/>
    </source>
</evidence>
<dbReference type="InterPro" id="IPR016195">
    <property type="entry name" value="Pol/histidinol_Pase-like"/>
</dbReference>
<dbReference type="PANTHER" id="PTHR32294">
    <property type="entry name" value="DNA POLYMERASE III SUBUNIT ALPHA"/>
    <property type="match status" value="1"/>
</dbReference>
<dbReference type="InterPro" id="IPR040982">
    <property type="entry name" value="DNA_pol3_finger"/>
</dbReference>
<evidence type="ECO:0000313" key="16">
    <source>
        <dbReference type="Proteomes" id="UP001629953"/>
    </source>
</evidence>
<gene>
    <name evidence="13" type="primary">dnaE2</name>
    <name evidence="15" type="ORF">ABUE30_03300</name>
</gene>
<dbReference type="Pfam" id="PF17657">
    <property type="entry name" value="DNA_pol3_finger"/>
    <property type="match status" value="1"/>
</dbReference>
<proteinExistence type="inferred from homology"/>
<dbReference type="NCBIfam" id="NF004225">
    <property type="entry name" value="PRK05672.1"/>
    <property type="match status" value="1"/>
</dbReference>
<dbReference type="Pfam" id="PF07733">
    <property type="entry name" value="DNA_pol3_alpha"/>
    <property type="match status" value="1"/>
</dbReference>
<evidence type="ECO:0000256" key="13">
    <source>
        <dbReference type="HAMAP-Rule" id="MF_01902"/>
    </source>
</evidence>
<feature type="domain" description="Polymerase/histidinol phosphatase N-terminal" evidence="14">
    <location>
        <begin position="24"/>
        <end position="91"/>
    </location>
</feature>
<dbReference type="EC" id="2.7.7.7" evidence="3 13"/>
<dbReference type="InterPro" id="IPR004805">
    <property type="entry name" value="DnaE2/DnaE/PolC"/>
</dbReference>
<comment type="function">
    <text evidence="13">DNA polymerase involved in damage-induced mutagenesis and translesion synthesis (TLS). It is not the major replicative DNA polymerase.</text>
</comment>
<keyword evidence="5 13" id="KW-0963">Cytoplasm</keyword>